<evidence type="ECO:0000256" key="12">
    <source>
        <dbReference type="SAM" id="SignalP"/>
    </source>
</evidence>
<dbReference type="PROSITE" id="PS50928">
    <property type="entry name" value="ABC_TM1"/>
    <property type="match status" value="1"/>
</dbReference>
<evidence type="ECO:0000256" key="10">
    <source>
        <dbReference type="ARBA" id="ARBA00023136"/>
    </source>
</evidence>
<organism evidence="14 15">
    <name type="scientific">Marinobacterium stanieri</name>
    <dbReference type="NCBI Taxonomy" id="49186"/>
    <lineage>
        <taxon>Bacteria</taxon>
        <taxon>Pseudomonadati</taxon>
        <taxon>Pseudomonadota</taxon>
        <taxon>Gammaproteobacteria</taxon>
        <taxon>Oceanospirillales</taxon>
        <taxon>Oceanospirillaceae</taxon>
        <taxon>Marinobacterium</taxon>
    </lineage>
</organism>
<evidence type="ECO:0000256" key="9">
    <source>
        <dbReference type="ARBA" id="ARBA00022989"/>
    </source>
</evidence>
<dbReference type="GO" id="GO:0043190">
    <property type="term" value="C:ATP-binding cassette (ABC) transporter complex"/>
    <property type="evidence" value="ECO:0007669"/>
    <property type="project" value="InterPro"/>
</dbReference>
<dbReference type="SMART" id="SM00079">
    <property type="entry name" value="PBPe"/>
    <property type="match status" value="1"/>
</dbReference>
<dbReference type="GO" id="GO:0006865">
    <property type="term" value="P:amino acid transport"/>
    <property type="evidence" value="ECO:0007669"/>
    <property type="project" value="UniProtKB-KW"/>
</dbReference>
<dbReference type="Pfam" id="PF00497">
    <property type="entry name" value="SBP_bac_3"/>
    <property type="match status" value="1"/>
</dbReference>
<keyword evidence="7 11" id="KW-0812">Transmembrane</keyword>
<protein>
    <recommendedName>
        <fullName evidence="4">Putative glutamine transport system permease protein GlnP</fullName>
    </recommendedName>
</protein>
<dbReference type="EMBL" id="FTMN01000001">
    <property type="protein sequence ID" value="SIP95173.1"/>
    <property type="molecule type" value="Genomic_DNA"/>
</dbReference>
<dbReference type="CDD" id="cd06261">
    <property type="entry name" value="TM_PBP2"/>
    <property type="match status" value="1"/>
</dbReference>
<sequence length="496" mass="54609">MKIKWLKTLGMGLAFSAAATTAQADTLRVVTDPSFVPFEMMDQATGKMIGFDMDILAEVSKRAGFEYDLNTMDFNGIIPALQTGNVDMALAGITITEEREKVVDFSDPYYDSGLRILVRADNDQVEEITDLEGAKIGTKIGSTSYNFLMETLEKDGNVTPYPGSSDMYMALMSGAVDAVFYDAPNVGYFSSTRGQGRTKTVGPLYEGQQYGIALKQGSEWIDEVNAALAEIKADGTYKSIYEKWFGKMPDSQQVPQDRPAMAGHVLHTTEHSLVEFQFQFDWQAAIDAIPFLLKGLPYTLMISFGGLVIGFLLGIIFGLLSINRRWYLRWPATAYIEIFRGTPILVQVLFIFYGLPDLVGSPIDPVTAAIAAIAFNSGAYISEVVRGGVQSIAKGQREAGLSLGLSLTQTFRYIIWPQAFRRMIPPLGNQAIVSIKDTSLFSVIGVGELVRQGQVYIANTFTAFEVYFAVAILYLIITLSLSFLLRMFERRGAAAV</sequence>
<evidence type="ECO:0000256" key="6">
    <source>
        <dbReference type="ARBA" id="ARBA00022475"/>
    </source>
</evidence>
<dbReference type="NCBIfam" id="TIGR01726">
    <property type="entry name" value="HEQRo_perm_3TM"/>
    <property type="match status" value="1"/>
</dbReference>
<evidence type="ECO:0000256" key="8">
    <source>
        <dbReference type="ARBA" id="ARBA00022970"/>
    </source>
</evidence>
<keyword evidence="5 11" id="KW-0813">Transport</keyword>
<dbReference type="Pfam" id="PF00528">
    <property type="entry name" value="BPD_transp_1"/>
    <property type="match status" value="1"/>
</dbReference>
<feature type="transmembrane region" description="Helical" evidence="11">
    <location>
        <begin position="334"/>
        <end position="355"/>
    </location>
</feature>
<dbReference type="PANTHER" id="PTHR30614">
    <property type="entry name" value="MEMBRANE COMPONENT OF AMINO ACID ABC TRANSPORTER"/>
    <property type="match status" value="1"/>
</dbReference>
<feature type="transmembrane region" description="Helical" evidence="11">
    <location>
        <begin position="466"/>
        <end position="485"/>
    </location>
</feature>
<dbReference type="SUPFAM" id="SSF53850">
    <property type="entry name" value="Periplasmic binding protein-like II"/>
    <property type="match status" value="1"/>
</dbReference>
<dbReference type="SMART" id="SM00062">
    <property type="entry name" value="PBPb"/>
    <property type="match status" value="1"/>
</dbReference>
<feature type="domain" description="ABC transmembrane type-1" evidence="13">
    <location>
        <begin position="296"/>
        <end position="485"/>
    </location>
</feature>
<dbReference type="InterPro" id="IPR035906">
    <property type="entry name" value="MetI-like_sf"/>
</dbReference>
<evidence type="ECO:0000313" key="14">
    <source>
        <dbReference type="EMBL" id="SIP95173.1"/>
    </source>
</evidence>
<keyword evidence="15" id="KW-1185">Reference proteome</keyword>
<dbReference type="InterPro" id="IPR001638">
    <property type="entry name" value="Solute-binding_3/MltF_N"/>
</dbReference>
<proteinExistence type="inferred from homology"/>
<comment type="similarity">
    <text evidence="3">Belongs to the binding-protein-dependent transport system permease family. HisMQ subfamily.</text>
</comment>
<feature type="signal peptide" evidence="12">
    <location>
        <begin position="1"/>
        <end position="24"/>
    </location>
</feature>
<dbReference type="AlphaFoldDB" id="A0A1N6NSZ1"/>
<dbReference type="eggNOG" id="COG0834">
    <property type="taxonomic scope" value="Bacteria"/>
</dbReference>
<evidence type="ECO:0000256" key="1">
    <source>
        <dbReference type="ARBA" id="ARBA00003159"/>
    </source>
</evidence>
<name>A0A1N6NSZ1_9GAMM</name>
<dbReference type="InterPro" id="IPR010065">
    <property type="entry name" value="AA_ABC_transptr_permease_3TM"/>
</dbReference>
<comment type="subcellular location">
    <subcellularLocation>
        <location evidence="2">Cell inner membrane</location>
        <topology evidence="2">Multi-pass membrane protein</topology>
    </subcellularLocation>
    <subcellularLocation>
        <location evidence="11">Cell membrane</location>
        <topology evidence="11">Multi-pass membrane protein</topology>
    </subcellularLocation>
</comment>
<accession>A0A1N6NSZ1</accession>
<dbReference type="SUPFAM" id="SSF161098">
    <property type="entry name" value="MetI-like"/>
    <property type="match status" value="1"/>
</dbReference>
<dbReference type="PANTHER" id="PTHR30614:SF20">
    <property type="entry name" value="GLUTAMINE TRANSPORT SYSTEM PERMEASE PROTEIN GLNP"/>
    <property type="match status" value="1"/>
</dbReference>
<reference evidence="14 15" key="1">
    <citation type="submission" date="2017-01" db="EMBL/GenBank/DDBJ databases">
        <authorList>
            <person name="Mah S.A."/>
            <person name="Swanson W.J."/>
            <person name="Moy G.W."/>
            <person name="Vacquier V.D."/>
        </authorList>
    </citation>
    <scope>NUCLEOTIDE SEQUENCE [LARGE SCALE GENOMIC DNA]</scope>
    <source>
        <strain evidence="14 15">DSM 7027</strain>
    </source>
</reference>
<feature type="transmembrane region" description="Helical" evidence="11">
    <location>
        <begin position="298"/>
        <end position="322"/>
    </location>
</feature>
<evidence type="ECO:0000259" key="13">
    <source>
        <dbReference type="PROSITE" id="PS50928"/>
    </source>
</evidence>
<gene>
    <name evidence="14" type="ORF">SAMN05421647_101538</name>
</gene>
<comment type="function">
    <text evidence="1">Part of the binding-protein-dependent transport system for glutamine; probably responsible for the translocation of the substrate across the membrane.</text>
</comment>
<evidence type="ECO:0000313" key="15">
    <source>
        <dbReference type="Proteomes" id="UP000186895"/>
    </source>
</evidence>
<evidence type="ECO:0000256" key="5">
    <source>
        <dbReference type="ARBA" id="ARBA00022448"/>
    </source>
</evidence>
<dbReference type="InterPro" id="IPR043429">
    <property type="entry name" value="ArtM/GltK/GlnP/TcyL/YhdX-like"/>
</dbReference>
<dbReference type="FunFam" id="1.10.3720.10:FF:000033">
    <property type="entry name" value="Polar amino acid ABC transporter permease"/>
    <property type="match status" value="1"/>
</dbReference>
<evidence type="ECO:0000256" key="3">
    <source>
        <dbReference type="ARBA" id="ARBA00010072"/>
    </source>
</evidence>
<dbReference type="Gene3D" id="3.40.190.10">
    <property type="entry name" value="Periplasmic binding protein-like II"/>
    <property type="match status" value="2"/>
</dbReference>
<dbReference type="InterPro" id="IPR000515">
    <property type="entry name" value="MetI-like"/>
</dbReference>
<evidence type="ECO:0000256" key="7">
    <source>
        <dbReference type="ARBA" id="ARBA00022692"/>
    </source>
</evidence>
<dbReference type="InterPro" id="IPR001320">
    <property type="entry name" value="Iontro_rcpt_C"/>
</dbReference>
<dbReference type="Proteomes" id="UP000186895">
    <property type="component" value="Unassembled WGS sequence"/>
</dbReference>
<keyword evidence="12" id="KW-0732">Signal</keyword>
<keyword evidence="6" id="KW-1003">Cell membrane</keyword>
<dbReference type="Gene3D" id="1.10.3720.10">
    <property type="entry name" value="MetI-like"/>
    <property type="match status" value="1"/>
</dbReference>
<dbReference type="STRING" id="49186.SAMN05421647_101538"/>
<keyword evidence="8" id="KW-0029">Amino-acid transport</keyword>
<keyword evidence="10 11" id="KW-0472">Membrane</keyword>
<evidence type="ECO:0000256" key="11">
    <source>
        <dbReference type="RuleBase" id="RU363032"/>
    </source>
</evidence>
<feature type="chain" id="PRO_5012365147" description="Putative glutamine transport system permease protein GlnP" evidence="12">
    <location>
        <begin position="25"/>
        <end position="496"/>
    </location>
</feature>
<dbReference type="GO" id="GO:0015276">
    <property type="term" value="F:ligand-gated monoatomic ion channel activity"/>
    <property type="evidence" value="ECO:0007669"/>
    <property type="project" value="InterPro"/>
</dbReference>
<evidence type="ECO:0000256" key="2">
    <source>
        <dbReference type="ARBA" id="ARBA00004429"/>
    </source>
</evidence>
<evidence type="ECO:0000256" key="4">
    <source>
        <dbReference type="ARBA" id="ARBA00016506"/>
    </source>
</evidence>
<keyword evidence="9 11" id="KW-1133">Transmembrane helix</keyword>